<dbReference type="AlphaFoldDB" id="A0A8J6NJE1"/>
<organism evidence="1 2">
    <name type="scientific">Candidatus Desulfolinea nitratireducens</name>
    <dbReference type="NCBI Taxonomy" id="2841698"/>
    <lineage>
        <taxon>Bacteria</taxon>
        <taxon>Bacillati</taxon>
        <taxon>Chloroflexota</taxon>
        <taxon>Anaerolineae</taxon>
        <taxon>Anaerolineales</taxon>
        <taxon>Anaerolineales incertae sedis</taxon>
        <taxon>Candidatus Desulfolinea</taxon>
    </lineage>
</organism>
<dbReference type="PIRSF" id="PIRSF016907">
    <property type="entry name" value="Kin_ATP-NAD"/>
    <property type="match status" value="1"/>
</dbReference>
<dbReference type="GO" id="GO:0006741">
    <property type="term" value="P:NADP+ biosynthetic process"/>
    <property type="evidence" value="ECO:0007669"/>
    <property type="project" value="InterPro"/>
</dbReference>
<accession>A0A8J6NJE1</accession>
<proteinExistence type="predicted"/>
<evidence type="ECO:0000313" key="1">
    <source>
        <dbReference type="EMBL" id="MBC8333976.1"/>
    </source>
</evidence>
<dbReference type="Pfam" id="PF20143">
    <property type="entry name" value="NAD_kinase_C"/>
    <property type="match status" value="1"/>
</dbReference>
<dbReference type="Gene3D" id="3.40.50.10330">
    <property type="entry name" value="Probable inorganic polyphosphate/atp-NAD kinase, domain 1"/>
    <property type="match status" value="1"/>
</dbReference>
<dbReference type="InterPro" id="IPR039065">
    <property type="entry name" value="AcoX-like"/>
</dbReference>
<sequence>MAGKKLGLIVNPIAGIGGRVGLKGSDGLEIQQQARALGAVPLAQERTAAALEVLHSFTGELELVTAPGEMGELVAQKCGFSPQPISGPQRDGGLTTADDTQLAAQAMQEAKVDLILFAGGDGTACDIYQAIGSNFPVLGIPAGVKIYSAVFGITPKDSGELALAFLQGKGVRIHEAEVLDLNEDAYRDGQISTHLCGSLTIPYRRRRVQNQKVPTPASEVVQAQAIATDVVERMTPNQAYILGPGTTTRAIAEHLDLPKTLVGVDIITRDKLLVSDVGEQQILEMLSHRPLKLIVTPTGGQGFLFGRGNQQISPRVIRLVGRENILVVCLASKIAALRGRPLLVDTSDPKVDKLLTGYVEVVTGYREKIIYKIAY</sequence>
<reference evidence="1 2" key="1">
    <citation type="submission" date="2020-08" db="EMBL/GenBank/DDBJ databases">
        <title>Bridging the membrane lipid divide: bacteria of the FCB group superphylum have the potential to synthesize archaeal ether lipids.</title>
        <authorList>
            <person name="Villanueva L."/>
            <person name="Von Meijenfeldt F.A.B."/>
            <person name="Westbye A.B."/>
            <person name="Yadav S."/>
            <person name="Hopmans E.C."/>
            <person name="Dutilh B.E."/>
            <person name="Sinninghe Damste J.S."/>
        </authorList>
    </citation>
    <scope>NUCLEOTIDE SEQUENCE [LARGE SCALE GENOMIC DNA]</scope>
    <source>
        <strain evidence="1">NIOZ-UU36</strain>
    </source>
</reference>
<dbReference type="InterPro" id="IPR002504">
    <property type="entry name" value="NADK"/>
</dbReference>
<dbReference type="InterPro" id="IPR011386">
    <property type="entry name" value="Put_ATP-NAD_kin"/>
</dbReference>
<dbReference type="GO" id="GO:0003951">
    <property type="term" value="F:NAD+ kinase activity"/>
    <property type="evidence" value="ECO:0007669"/>
    <property type="project" value="InterPro"/>
</dbReference>
<dbReference type="PANTHER" id="PTHR40697:SF2">
    <property type="entry name" value="ATP-NAD KINASE-RELATED"/>
    <property type="match status" value="1"/>
</dbReference>
<protein>
    <submittedName>
        <fullName evidence="1">ATP-NAD kinase family protein</fullName>
    </submittedName>
</protein>
<evidence type="ECO:0000313" key="2">
    <source>
        <dbReference type="Proteomes" id="UP000614469"/>
    </source>
</evidence>
<dbReference type="Pfam" id="PF01513">
    <property type="entry name" value="NAD_kinase"/>
    <property type="match status" value="1"/>
</dbReference>
<dbReference type="EMBL" id="JACNJN010000036">
    <property type="protein sequence ID" value="MBC8333976.1"/>
    <property type="molecule type" value="Genomic_DNA"/>
</dbReference>
<name>A0A8J6NJE1_9CHLR</name>
<gene>
    <name evidence="1" type="ORF">H8E29_01815</name>
</gene>
<dbReference type="InterPro" id="IPR016064">
    <property type="entry name" value="NAD/diacylglycerol_kinase_sf"/>
</dbReference>
<keyword evidence="1" id="KW-0808">Transferase</keyword>
<dbReference type="InterPro" id="IPR017438">
    <property type="entry name" value="ATP-NAD_kinase_N"/>
</dbReference>
<dbReference type="GO" id="GO:0005524">
    <property type="term" value="F:ATP binding"/>
    <property type="evidence" value="ECO:0007669"/>
    <property type="project" value="UniProtKB-ARBA"/>
</dbReference>
<keyword evidence="1" id="KW-0418">Kinase</keyword>
<dbReference type="PANTHER" id="PTHR40697">
    <property type="entry name" value="ACETOIN CATABOLISM PROTEIN X"/>
    <property type="match status" value="1"/>
</dbReference>
<dbReference type="GO" id="GO:0051287">
    <property type="term" value="F:NAD binding"/>
    <property type="evidence" value="ECO:0007669"/>
    <property type="project" value="UniProtKB-ARBA"/>
</dbReference>
<dbReference type="Proteomes" id="UP000614469">
    <property type="component" value="Unassembled WGS sequence"/>
</dbReference>
<dbReference type="SUPFAM" id="SSF111331">
    <property type="entry name" value="NAD kinase/diacylglycerol kinase-like"/>
    <property type="match status" value="1"/>
</dbReference>
<comment type="caution">
    <text evidence="1">The sequence shown here is derived from an EMBL/GenBank/DDBJ whole genome shotgun (WGS) entry which is preliminary data.</text>
</comment>